<name>A0ACC1SPM0_9HYPO</name>
<comment type="caution">
    <text evidence="1">The sequence shown here is derived from an EMBL/GenBank/DDBJ whole genome shotgun (WGS) entry which is preliminary data.</text>
</comment>
<sequence length="284" mass="32027">MGLVQFEDGKVLYYPYTPSKGAGYAFMALFAFATAIHIAGIHRYKTRYFIPMVLGGICETFGYYGRAWAGSLPNSPRPFMLQLMLILVAPVFISATLYVTLGKFKQGLLGQPKRKCSPTSVFILTDIVAFCTQIGGSLVQVTGNLKIMKIGDHVVLGGLLFQLVVLAIYFYLVLRFYRQACQQTTYAGTWKPYVWMLAVSVVAIWVRNLVRAIEFVQGFHGFISENEAMLYVMDAFLMLSVMVLFLIFHPGRLLQGPNNGRGDKVFSREYIATDRTELSWVDRR</sequence>
<dbReference type="EMBL" id="JANRMS010000217">
    <property type="protein sequence ID" value="KAJ3544001.1"/>
    <property type="molecule type" value="Genomic_DNA"/>
</dbReference>
<gene>
    <name evidence="1" type="ORF">NM208_g3284</name>
</gene>
<reference evidence="1" key="1">
    <citation type="submission" date="2022-08" db="EMBL/GenBank/DDBJ databases">
        <title>Genome Sequence of Fusarium decemcellulare.</title>
        <authorList>
            <person name="Buettner E."/>
        </authorList>
    </citation>
    <scope>NUCLEOTIDE SEQUENCE</scope>
    <source>
        <strain evidence="1">Babe19</strain>
    </source>
</reference>
<evidence type="ECO:0000313" key="1">
    <source>
        <dbReference type="EMBL" id="KAJ3544001.1"/>
    </source>
</evidence>
<proteinExistence type="predicted"/>
<keyword evidence="2" id="KW-1185">Reference proteome</keyword>
<evidence type="ECO:0000313" key="2">
    <source>
        <dbReference type="Proteomes" id="UP001148629"/>
    </source>
</evidence>
<organism evidence="1 2">
    <name type="scientific">Fusarium decemcellulare</name>
    <dbReference type="NCBI Taxonomy" id="57161"/>
    <lineage>
        <taxon>Eukaryota</taxon>
        <taxon>Fungi</taxon>
        <taxon>Dikarya</taxon>
        <taxon>Ascomycota</taxon>
        <taxon>Pezizomycotina</taxon>
        <taxon>Sordariomycetes</taxon>
        <taxon>Hypocreomycetidae</taxon>
        <taxon>Hypocreales</taxon>
        <taxon>Nectriaceae</taxon>
        <taxon>Fusarium</taxon>
        <taxon>Fusarium decemcellulare species complex</taxon>
    </lineage>
</organism>
<accession>A0ACC1SPM0</accession>
<protein>
    <submittedName>
        <fullName evidence="1">Uncharacterized protein</fullName>
    </submittedName>
</protein>
<dbReference type="Proteomes" id="UP001148629">
    <property type="component" value="Unassembled WGS sequence"/>
</dbReference>